<dbReference type="EMBL" id="NDIQ01000022">
    <property type="protein sequence ID" value="PRT56772.1"/>
    <property type="molecule type" value="Genomic_DNA"/>
</dbReference>
<feature type="domain" description="RPAP1 C-terminal" evidence="3">
    <location>
        <begin position="217"/>
        <end position="284"/>
    </location>
</feature>
<dbReference type="Pfam" id="PF08620">
    <property type="entry name" value="RPAP1_C"/>
    <property type="match status" value="1"/>
</dbReference>
<feature type="compositionally biased region" description="Basic and acidic residues" evidence="2">
    <location>
        <begin position="1"/>
        <end position="13"/>
    </location>
</feature>
<feature type="domain" description="RPAP1 N-terminal" evidence="4">
    <location>
        <begin position="63"/>
        <end position="108"/>
    </location>
</feature>
<evidence type="ECO:0000256" key="1">
    <source>
        <dbReference type="ARBA" id="ARBA00009953"/>
    </source>
</evidence>
<dbReference type="GeneID" id="36518140"/>
<proteinExistence type="inferred from homology"/>
<reference evidence="5 6" key="1">
    <citation type="submission" date="2017-04" db="EMBL/GenBank/DDBJ databases">
        <title>Genome sequencing of [Candida] sorbophila.</title>
        <authorList>
            <person name="Ahn J.O."/>
        </authorList>
    </citation>
    <scope>NUCLEOTIDE SEQUENCE [LARGE SCALE GENOMIC DNA]</scope>
    <source>
        <strain evidence="5 6">DS02</strain>
    </source>
</reference>
<gene>
    <name evidence="5" type="ORF">B9G98_04392</name>
</gene>
<dbReference type="GO" id="GO:0006366">
    <property type="term" value="P:transcription by RNA polymerase II"/>
    <property type="evidence" value="ECO:0007669"/>
    <property type="project" value="InterPro"/>
</dbReference>
<dbReference type="InterPro" id="IPR013930">
    <property type="entry name" value="RPAP1_N"/>
</dbReference>
<evidence type="ECO:0000259" key="4">
    <source>
        <dbReference type="Pfam" id="PF08621"/>
    </source>
</evidence>
<evidence type="ECO:0000259" key="3">
    <source>
        <dbReference type="Pfam" id="PF08620"/>
    </source>
</evidence>
<dbReference type="PANTHER" id="PTHR21483">
    <property type="entry name" value="RNA POLYMERASE II-ASSOCIATED PROTEIN 1"/>
    <property type="match status" value="1"/>
</dbReference>
<sequence>MDIGEIVERDSEVKPPAPPKQPRLKSLPKAWRPSRARGPGIAPAQAPGAAPPAPEQPPLTESEQIHIENVKKLASMSPDEMEREREEIFQSMDASVLQGLLKRIELKEAGTAQKTADPLSTTDTLPDQVEFKPSPLKVDEEQKANISNLPETESVAQMSHSHDHQGETLHFPSPPDDLKKYFPDLPVETEKMAWMQPISTEEENEYSADLTSVAPSEIRFDFNGNLLTPRQSRAIDGSKGLHHHGDAPSAAGYTILELAHLARSSHPAQRSMAIQTLGRVLHKLYLGKFRKSSDLQGGLEQLVESGRVMDTLYEAAGERTRSVTVRTLATEALWLIETVKPSKPTT</sequence>
<feature type="region of interest" description="Disordered" evidence="2">
    <location>
        <begin position="1"/>
        <end position="64"/>
    </location>
</feature>
<comment type="similarity">
    <text evidence="1">Belongs to the RPAP1 family.</text>
</comment>
<dbReference type="InterPro" id="IPR013929">
    <property type="entry name" value="RPAP1_C"/>
</dbReference>
<dbReference type="AlphaFoldDB" id="A0A2T0FP55"/>
<feature type="compositionally biased region" description="Low complexity" evidence="2">
    <location>
        <begin position="36"/>
        <end position="48"/>
    </location>
</feature>
<dbReference type="OrthoDB" id="348201at2759"/>
<dbReference type="PANTHER" id="PTHR21483:SF18">
    <property type="entry name" value="RNA POLYMERASE II-ASSOCIATED PROTEIN 1"/>
    <property type="match status" value="1"/>
</dbReference>
<dbReference type="Pfam" id="PF08621">
    <property type="entry name" value="RPAP1_N"/>
    <property type="match status" value="1"/>
</dbReference>
<evidence type="ECO:0000256" key="2">
    <source>
        <dbReference type="SAM" id="MobiDB-lite"/>
    </source>
</evidence>
<evidence type="ECO:0000313" key="5">
    <source>
        <dbReference type="EMBL" id="PRT56772.1"/>
    </source>
</evidence>
<evidence type="ECO:0000313" key="6">
    <source>
        <dbReference type="Proteomes" id="UP000238350"/>
    </source>
</evidence>
<protein>
    <submittedName>
        <fullName evidence="5">RNA polymerase II-associated protein RBA50</fullName>
    </submittedName>
</protein>
<dbReference type="InterPro" id="IPR039913">
    <property type="entry name" value="RPAP1/Rba50"/>
</dbReference>
<dbReference type="Proteomes" id="UP000238350">
    <property type="component" value="Unassembled WGS sequence"/>
</dbReference>
<accession>A0A2T0FP55</accession>
<dbReference type="RefSeq" id="XP_024666717.1">
    <property type="nucleotide sequence ID" value="XM_024810949.1"/>
</dbReference>
<comment type="caution">
    <text evidence="5">The sequence shown here is derived from an EMBL/GenBank/DDBJ whole genome shotgun (WGS) entry which is preliminary data.</text>
</comment>
<name>A0A2T0FP55_9ASCO</name>
<keyword evidence="6" id="KW-1185">Reference proteome</keyword>
<organism evidence="5 6">
    <name type="scientific">Wickerhamiella sorbophila</name>
    <dbReference type="NCBI Taxonomy" id="45607"/>
    <lineage>
        <taxon>Eukaryota</taxon>
        <taxon>Fungi</taxon>
        <taxon>Dikarya</taxon>
        <taxon>Ascomycota</taxon>
        <taxon>Saccharomycotina</taxon>
        <taxon>Dipodascomycetes</taxon>
        <taxon>Dipodascales</taxon>
        <taxon>Trichomonascaceae</taxon>
        <taxon>Wickerhamiella</taxon>
    </lineage>
</organism>